<dbReference type="InterPro" id="IPR025345">
    <property type="entry name" value="DUF4249"/>
</dbReference>
<proteinExistence type="predicted"/>
<gene>
    <name evidence="1" type="ORF">N6H18_00310</name>
</gene>
<dbReference type="Proteomes" id="UP001065174">
    <property type="component" value="Chromosome"/>
</dbReference>
<evidence type="ECO:0000313" key="2">
    <source>
        <dbReference type="Proteomes" id="UP001065174"/>
    </source>
</evidence>
<accession>A0ABY6CPH7</accession>
<dbReference type="PROSITE" id="PS51257">
    <property type="entry name" value="PROKAR_LIPOPROTEIN"/>
    <property type="match status" value="1"/>
</dbReference>
<evidence type="ECO:0000313" key="1">
    <source>
        <dbReference type="EMBL" id="UXP32417.1"/>
    </source>
</evidence>
<dbReference type="EMBL" id="CP106679">
    <property type="protein sequence ID" value="UXP32417.1"/>
    <property type="molecule type" value="Genomic_DNA"/>
</dbReference>
<name>A0ABY6CPH7_9BACT</name>
<keyword evidence="2" id="KW-1185">Reference proteome</keyword>
<protein>
    <submittedName>
        <fullName evidence="1">DUF4249 domain-containing protein</fullName>
    </submittedName>
</protein>
<organism evidence="1 2">
    <name type="scientific">Reichenbachiella agarivorans</name>
    <dbReference type="NCBI Taxonomy" id="2979464"/>
    <lineage>
        <taxon>Bacteria</taxon>
        <taxon>Pseudomonadati</taxon>
        <taxon>Bacteroidota</taxon>
        <taxon>Cytophagia</taxon>
        <taxon>Cytophagales</taxon>
        <taxon>Reichenbachiellaceae</taxon>
        <taxon>Reichenbachiella</taxon>
    </lineage>
</organism>
<sequence>MKKVFSLIFVLLVLYACVEPFDFKVKDTETVLVVDAVLTSELKIQTVQLSVSYALDENVPAPYSGATVWVEDENGQKVIFKEDGTSGTYQTTTEYAAVPGQSYVLHFTTADGEEFTSSKETVPKPVPIDSIYGRYIEKNSTQDSRQLKGVQFFVDNHNFDESFSNYRYDYVEDYQINVIYPSVYEWDAMNDTLLYREISIASCYNRIVSDELLAETTSGLSENRLSEFPLVYIEDIDAQLRSNFSLTVNQYAITPSAYQYYKNLKENNESSGSFFDKQKGTVLGNISNVRDAGYPVLGYFEVSGVSSGYRIFASGAFRDQGFSPSMSYECIYDRIADTVAIAELNTYVGLGTGYEVIRLVDPELVDAIIMPSRCSDCRHYGSLDKPDFWNP</sequence>
<dbReference type="RefSeq" id="WP_262309852.1">
    <property type="nucleotide sequence ID" value="NZ_CP106679.1"/>
</dbReference>
<reference evidence="1" key="1">
    <citation type="submission" date="2022-09" db="EMBL/GenBank/DDBJ databases">
        <title>Comparative genomics and taxonomic characterization of three novel marine species of genus Reichenbachiella exhibiting antioxidant and polysaccharide degradation activities.</title>
        <authorList>
            <person name="Muhammad N."/>
            <person name="Lee Y.-J."/>
            <person name="Ko J."/>
            <person name="Kim S.-G."/>
        </authorList>
    </citation>
    <scope>NUCLEOTIDE SEQUENCE</scope>
    <source>
        <strain evidence="1">BKB1-1</strain>
    </source>
</reference>
<dbReference type="Pfam" id="PF14054">
    <property type="entry name" value="DUF4249"/>
    <property type="match status" value="1"/>
</dbReference>